<feature type="coiled-coil region" evidence="1">
    <location>
        <begin position="228"/>
        <end position="286"/>
    </location>
</feature>
<keyword evidence="4" id="KW-1185">Reference proteome</keyword>
<keyword evidence="1" id="KW-0175">Coiled coil</keyword>
<evidence type="ECO:0000313" key="3">
    <source>
        <dbReference type="EMBL" id="GHP05097.1"/>
    </source>
</evidence>
<feature type="compositionally biased region" description="Polar residues" evidence="2">
    <location>
        <begin position="198"/>
        <end position="207"/>
    </location>
</feature>
<dbReference type="AlphaFoldDB" id="A0A830HJ85"/>
<dbReference type="Proteomes" id="UP000660262">
    <property type="component" value="Unassembled WGS sequence"/>
</dbReference>
<evidence type="ECO:0000256" key="2">
    <source>
        <dbReference type="SAM" id="MobiDB-lite"/>
    </source>
</evidence>
<dbReference type="EMBL" id="BNJQ01000009">
    <property type="protein sequence ID" value="GHP05097.1"/>
    <property type="molecule type" value="Genomic_DNA"/>
</dbReference>
<sequence>MSVPMTLGSFSSTWDILKEGDGASANATGVGLDNVCVISSSMSAPTSLPSGVASINVTSSARMCEIYLAPPARKNAATHNRDDEEEGDLCYVCTVKGAACGDSRWRVTWQREVPEPCARLVVRLLGLAAPRTYAVLDSLVVGVVHVEPDEAVKSSNGIDGLPALDDDALAALPPALRMLAMGFQQRLAAGGAPPSPQPLSNDESLLTPTPVRFQPSANSTPQKEEEHMAVSSAVAKRLTEAMERLEARVVALESKTLAPAHQATPMDAMIARLEALERRVSEWECKTTVTPS</sequence>
<protein>
    <submittedName>
        <fullName evidence="3">Uncharacterized protein</fullName>
    </submittedName>
</protein>
<proteinExistence type="predicted"/>
<organism evidence="3 4">
    <name type="scientific">Pycnococcus provasolii</name>
    <dbReference type="NCBI Taxonomy" id="41880"/>
    <lineage>
        <taxon>Eukaryota</taxon>
        <taxon>Viridiplantae</taxon>
        <taxon>Chlorophyta</taxon>
        <taxon>Pseudoscourfieldiophyceae</taxon>
        <taxon>Pseudoscourfieldiales</taxon>
        <taxon>Pycnococcaceae</taxon>
        <taxon>Pycnococcus</taxon>
    </lineage>
</organism>
<gene>
    <name evidence="3" type="ORF">PPROV_000384900</name>
</gene>
<feature type="region of interest" description="Disordered" evidence="2">
    <location>
        <begin position="188"/>
        <end position="227"/>
    </location>
</feature>
<reference evidence="3" key="1">
    <citation type="submission" date="2020-10" db="EMBL/GenBank/DDBJ databases">
        <title>Unveiling of a novel bifunctional photoreceptor, Dualchrome1, isolated from a cosmopolitan green alga.</title>
        <authorList>
            <person name="Suzuki S."/>
            <person name="Kawachi M."/>
        </authorList>
    </citation>
    <scope>NUCLEOTIDE SEQUENCE</scope>
    <source>
        <strain evidence="3">NIES 2893</strain>
    </source>
</reference>
<accession>A0A830HJ85</accession>
<name>A0A830HJ85_9CHLO</name>
<evidence type="ECO:0000313" key="4">
    <source>
        <dbReference type="Proteomes" id="UP000660262"/>
    </source>
</evidence>
<evidence type="ECO:0000256" key="1">
    <source>
        <dbReference type="SAM" id="Coils"/>
    </source>
</evidence>
<comment type="caution">
    <text evidence="3">The sequence shown here is derived from an EMBL/GenBank/DDBJ whole genome shotgun (WGS) entry which is preliminary data.</text>
</comment>